<reference evidence="2 3" key="1">
    <citation type="submission" date="2007-10" db="EMBL/GenBank/DDBJ databases">
        <authorList>
            <person name="Wagner-Dobler I."/>
            <person name="Ferriera S."/>
            <person name="Johnson J."/>
            <person name="Kravitz S."/>
            <person name="Beeson K."/>
            <person name="Sutton G."/>
            <person name="Rogers Y.-H."/>
            <person name="Friedman R."/>
            <person name="Frazier M."/>
            <person name="Venter J.C."/>
        </authorList>
    </citation>
    <scope>NUCLEOTIDE SEQUENCE [LARGE SCALE GENOMIC DNA]</scope>
    <source>
        <strain evidence="2 3">DFL-43</strain>
    </source>
</reference>
<evidence type="ECO:0000256" key="1">
    <source>
        <dbReference type="SAM" id="MobiDB-lite"/>
    </source>
</evidence>
<keyword evidence="3" id="KW-1185">Reference proteome</keyword>
<sequence>MRSTKLPPTGFIRLNAILGPNGPLPISRSSWFAGVKEGRFPKPVALGPRTSAYKVEDIRALLAQFDDQDQPASPSVAPAQEVGGTGQ</sequence>
<reference evidence="2 3" key="2">
    <citation type="submission" date="2012-06" db="EMBL/GenBank/DDBJ databases">
        <authorList>
            <person name="Fiebig A."/>
        </authorList>
    </citation>
    <scope>NUCLEOTIDE SEQUENCE [LARGE SCALE GENOMIC DNA]</scope>
    <source>
        <strain evidence="2 3">DFL-43</strain>
    </source>
</reference>
<protein>
    <submittedName>
        <fullName evidence="2">Putative transcriptional regulator</fullName>
    </submittedName>
</protein>
<dbReference type="eggNOG" id="COG3311">
    <property type="taxonomic scope" value="Bacteria"/>
</dbReference>
<feature type="region of interest" description="Disordered" evidence="1">
    <location>
        <begin position="64"/>
        <end position="87"/>
    </location>
</feature>
<dbReference type="RefSeq" id="WP_007199252.1">
    <property type="nucleotide sequence ID" value="NZ_CM002917.1"/>
</dbReference>
<dbReference type="EMBL" id="ABIA03000004">
    <property type="protein sequence ID" value="EDQ33295.1"/>
    <property type="molecule type" value="Genomic_DNA"/>
</dbReference>
<organism evidence="2 3">
    <name type="scientific">Hoeflea phototrophica (strain DSM 17068 / NCIMB 14078 / DFL-43)</name>
    <dbReference type="NCBI Taxonomy" id="411684"/>
    <lineage>
        <taxon>Bacteria</taxon>
        <taxon>Pseudomonadati</taxon>
        <taxon>Pseudomonadota</taxon>
        <taxon>Alphaproteobacteria</taxon>
        <taxon>Hyphomicrobiales</taxon>
        <taxon>Rhizobiaceae</taxon>
        <taxon>Hoeflea</taxon>
    </lineage>
</organism>
<dbReference type="Proteomes" id="UP000004291">
    <property type="component" value="Chromosome"/>
</dbReference>
<accession>A9D8H2</accession>
<name>A9D8H2_HOEPD</name>
<evidence type="ECO:0000313" key="3">
    <source>
        <dbReference type="Proteomes" id="UP000004291"/>
    </source>
</evidence>
<dbReference type="AlphaFoldDB" id="A9D8H2"/>
<proteinExistence type="predicted"/>
<dbReference type="HOGENOM" id="CLU_140176_11_4_5"/>
<gene>
    <name evidence="2" type="ORF">HPDFL43_17506</name>
</gene>
<evidence type="ECO:0000313" key="2">
    <source>
        <dbReference type="EMBL" id="EDQ33295.1"/>
    </source>
</evidence>
<comment type="caution">
    <text evidence="2">The sequence shown here is derived from an EMBL/GenBank/DDBJ whole genome shotgun (WGS) entry which is preliminary data.</text>
</comment>
<dbReference type="Pfam" id="PF05930">
    <property type="entry name" value="Phage_AlpA"/>
    <property type="match status" value="1"/>
</dbReference>
<dbReference type="InterPro" id="IPR010260">
    <property type="entry name" value="AlpA"/>
</dbReference>
<dbReference type="STRING" id="411684.HPDFL43_17506"/>
<dbReference type="OrthoDB" id="9801242at2"/>